<keyword evidence="2" id="KW-1185">Reference proteome</keyword>
<protein>
    <recommendedName>
        <fullName evidence="3">DUF2336 domain-containing protein</fullName>
    </recommendedName>
</protein>
<name>A0A6I6MWN5_9CAUL</name>
<dbReference type="EMBL" id="CP047045">
    <property type="protein sequence ID" value="QGZ95613.1"/>
    <property type="molecule type" value="Genomic_DNA"/>
</dbReference>
<organism evidence="1 2">
    <name type="scientific">Terricaulis silvestris</name>
    <dbReference type="NCBI Taxonomy" id="2686094"/>
    <lineage>
        <taxon>Bacteria</taxon>
        <taxon>Pseudomonadati</taxon>
        <taxon>Pseudomonadota</taxon>
        <taxon>Alphaproteobacteria</taxon>
        <taxon>Caulobacterales</taxon>
        <taxon>Caulobacteraceae</taxon>
        <taxon>Terricaulis</taxon>
    </lineage>
</organism>
<dbReference type="AlphaFoldDB" id="A0A6I6MWN5"/>
<accession>A0A6I6MWN5</accession>
<dbReference type="Pfam" id="PF10098">
    <property type="entry name" value="DUF2336"/>
    <property type="match status" value="1"/>
</dbReference>
<dbReference type="RefSeq" id="WP_158766459.1">
    <property type="nucleotide sequence ID" value="NZ_CP047045.1"/>
</dbReference>
<dbReference type="Proteomes" id="UP000431269">
    <property type="component" value="Chromosome"/>
</dbReference>
<reference evidence="2" key="1">
    <citation type="submission" date="2019-12" db="EMBL/GenBank/DDBJ databases">
        <title>Complete genome of Terracaulis silvestris 0127_4.</title>
        <authorList>
            <person name="Vieira S."/>
            <person name="Riedel T."/>
            <person name="Sproer C."/>
            <person name="Pascual J."/>
            <person name="Boedeker C."/>
            <person name="Overmann J."/>
        </authorList>
    </citation>
    <scope>NUCLEOTIDE SEQUENCE [LARGE SCALE GENOMIC DNA]</scope>
    <source>
        <strain evidence="2">0127_4</strain>
    </source>
</reference>
<evidence type="ECO:0008006" key="3">
    <source>
        <dbReference type="Google" id="ProtNLM"/>
    </source>
</evidence>
<evidence type="ECO:0000313" key="2">
    <source>
        <dbReference type="Proteomes" id="UP000431269"/>
    </source>
</evidence>
<dbReference type="InterPro" id="IPR019285">
    <property type="entry name" value="DUF2336"/>
</dbReference>
<evidence type="ECO:0000313" key="1">
    <source>
        <dbReference type="EMBL" id="QGZ95613.1"/>
    </source>
</evidence>
<proteinExistence type="predicted"/>
<sequence>MARANHLPSDPPPLELSEAHEPKARTALVQRLCDIVSWPESRIPAHERQLAADVLVGLLRTSNTELRRRCAQGLARVNDAPKTLLRYLARDDISVAEMLLESGAGFDDSDLIATIRAGMTSHWLAIARRRGLSEPVTDALLQSGDVDVIEATLRNAYSRLSTQGVDIAVARSRQAPGLAAHIVARPELRQTQALVLFWWANFQARLHILRRFAIDRNVLLQELGDVFALAAAEGWSDPDTRKTLQVIERRQRNRAAAAKSPYGSLEGALAATEQGLDRGLLSEIAHLSGVKPTTAAQVFADPGGEAIGVLCKAVGLKRPALLALWRALRRPYGDPDVTDNPLGRTVYVFDTLATAKAQTVLRYWNWSFTADAVNIERVSFEDAGLELSLARRNAALLFHRNG</sequence>
<dbReference type="KEGG" id="tsv:DSM104635_02463"/>
<gene>
    <name evidence="1" type="ORF">DSM104635_02463</name>
</gene>